<evidence type="ECO:0000256" key="9">
    <source>
        <dbReference type="HAMAP-Rule" id="MF_01129"/>
    </source>
</evidence>
<comment type="subcellular location">
    <subcellularLocation>
        <location evidence="9">Cell membrane</location>
        <topology evidence="9">Multi-pass membrane protein</topology>
    </subcellularLocation>
    <subcellularLocation>
        <location evidence="1">Endomembrane system</location>
        <topology evidence="1">Multi-pass membrane protein</topology>
    </subcellularLocation>
</comment>
<organism evidence="11 12">
    <name type="scientific">Micromonospora chalcea</name>
    <dbReference type="NCBI Taxonomy" id="1874"/>
    <lineage>
        <taxon>Bacteria</taxon>
        <taxon>Bacillati</taxon>
        <taxon>Actinomycetota</taxon>
        <taxon>Actinomycetes</taxon>
        <taxon>Micromonosporales</taxon>
        <taxon>Micromonosporaceae</taxon>
        <taxon>Micromonospora</taxon>
    </lineage>
</organism>
<evidence type="ECO:0000256" key="2">
    <source>
        <dbReference type="ARBA" id="ARBA00022448"/>
    </source>
</evidence>
<dbReference type="EMBL" id="QGTA01000079">
    <property type="protein sequence ID" value="RQW98123.1"/>
    <property type="molecule type" value="Genomic_DNA"/>
</dbReference>
<dbReference type="RefSeq" id="WP_043327240.1">
    <property type="nucleotide sequence ID" value="NZ_CBDRIC010000012.1"/>
</dbReference>
<feature type="transmembrane region" description="Helical" evidence="9">
    <location>
        <begin position="184"/>
        <end position="202"/>
    </location>
</feature>
<evidence type="ECO:0000313" key="11">
    <source>
        <dbReference type="EMBL" id="RQW98123.1"/>
    </source>
</evidence>
<keyword evidence="12" id="KW-1185">Reference proteome</keyword>
<dbReference type="Proteomes" id="UP000274694">
    <property type="component" value="Unassembled WGS sequence"/>
</dbReference>
<feature type="transmembrane region" description="Helical" evidence="9">
    <location>
        <begin position="617"/>
        <end position="635"/>
    </location>
</feature>
<gene>
    <name evidence="9" type="primary">hppA</name>
    <name evidence="11" type="ORF">DLJ60_01745</name>
</gene>
<evidence type="ECO:0000313" key="12">
    <source>
        <dbReference type="Proteomes" id="UP000274694"/>
    </source>
</evidence>
<dbReference type="HAMAP" id="MF_01129">
    <property type="entry name" value="PPase_energized_pump"/>
    <property type="match status" value="1"/>
</dbReference>
<evidence type="ECO:0000256" key="1">
    <source>
        <dbReference type="ARBA" id="ARBA00004127"/>
    </source>
</evidence>
<dbReference type="EC" id="7.1.3.1" evidence="9"/>
<evidence type="ECO:0000256" key="6">
    <source>
        <dbReference type="ARBA" id="ARBA00022989"/>
    </source>
</evidence>
<name>A0ABX9YA95_MICCH</name>
<evidence type="ECO:0000256" key="7">
    <source>
        <dbReference type="ARBA" id="ARBA00023065"/>
    </source>
</evidence>
<feature type="transmembrane region" description="Helical" evidence="9">
    <location>
        <begin position="151"/>
        <end position="178"/>
    </location>
</feature>
<feature type="transmembrane region" description="Helical" evidence="9">
    <location>
        <begin position="641"/>
        <end position="660"/>
    </location>
</feature>
<feature type="transmembrane region" description="Helical" evidence="9">
    <location>
        <begin position="736"/>
        <end position="755"/>
    </location>
</feature>
<comment type="catalytic activity">
    <reaction evidence="9">
        <text>diphosphate + H2O + H(+)(in) = 2 phosphate + 2 H(+)(out)</text>
        <dbReference type="Rhea" id="RHEA:13973"/>
        <dbReference type="ChEBI" id="CHEBI:15377"/>
        <dbReference type="ChEBI" id="CHEBI:15378"/>
        <dbReference type="ChEBI" id="CHEBI:33019"/>
        <dbReference type="ChEBI" id="CHEBI:43474"/>
        <dbReference type="EC" id="7.1.3.1"/>
    </reaction>
</comment>
<feature type="transmembrane region" description="Helical" evidence="9">
    <location>
        <begin position="20"/>
        <end position="44"/>
    </location>
</feature>
<feature type="transmembrane region" description="Helical" evidence="9">
    <location>
        <begin position="551"/>
        <end position="572"/>
    </location>
</feature>
<protein>
    <recommendedName>
        <fullName evidence="9">K(+)-insensitive pyrophosphate-energized proton pump</fullName>
        <ecNumber evidence="9">7.1.3.1</ecNumber>
    </recommendedName>
    <alternativeName>
        <fullName evidence="9">Membrane-bound proton-translocating pyrophosphatase</fullName>
    </alternativeName>
    <alternativeName>
        <fullName evidence="9">Pyrophosphate-energized inorganic pyrophosphatase</fullName>
        <shortName evidence="9">H(+)-PPase</shortName>
    </alternativeName>
</protein>
<dbReference type="NCBIfam" id="TIGR01104">
    <property type="entry name" value="V_PPase"/>
    <property type="match status" value="1"/>
</dbReference>
<keyword evidence="2 9" id="KW-0813">Transport</keyword>
<feature type="transmembrane region" description="Helical" evidence="9">
    <location>
        <begin position="107"/>
        <end position="130"/>
    </location>
</feature>
<feature type="transmembrane region" description="Helical" evidence="9">
    <location>
        <begin position="279"/>
        <end position="303"/>
    </location>
</feature>
<feature type="transmembrane region" description="Helical" evidence="9">
    <location>
        <begin position="400"/>
        <end position="428"/>
    </location>
</feature>
<keyword evidence="7 9" id="KW-0406">Ion transport</keyword>
<feature type="transmembrane region" description="Helical" evidence="9">
    <location>
        <begin position="255"/>
        <end position="273"/>
    </location>
</feature>
<dbReference type="PIRSF" id="PIRSF001265">
    <property type="entry name" value="H+-PPase"/>
    <property type="match status" value="1"/>
</dbReference>
<dbReference type="NCBIfam" id="NF001952">
    <property type="entry name" value="PRK00733.1-4"/>
    <property type="match status" value="1"/>
</dbReference>
<evidence type="ECO:0000256" key="3">
    <source>
        <dbReference type="ARBA" id="ARBA00022692"/>
    </source>
</evidence>
<proteinExistence type="inferred from homology"/>
<comment type="cofactor">
    <cofactor evidence="9">
        <name>Mg(2+)</name>
        <dbReference type="ChEBI" id="CHEBI:18420"/>
    </cofactor>
</comment>
<dbReference type="GeneID" id="91359140"/>
<feature type="transmembrane region" description="Helical" evidence="9">
    <location>
        <begin position="712"/>
        <end position="730"/>
    </location>
</feature>
<dbReference type="Pfam" id="PF03030">
    <property type="entry name" value="H_PPase"/>
    <property type="match status" value="1"/>
</dbReference>
<comment type="subunit">
    <text evidence="9">Homodimer.</text>
</comment>
<comment type="caution">
    <text evidence="11">The sequence shown here is derived from an EMBL/GenBank/DDBJ whole genome shotgun (WGS) entry which is preliminary data.</text>
</comment>
<feature type="transmembrane region" description="Helical" evidence="9">
    <location>
        <begin position="502"/>
        <end position="519"/>
    </location>
</feature>
<evidence type="ECO:0000256" key="10">
    <source>
        <dbReference type="SAM" id="MobiDB-lite"/>
    </source>
</evidence>
<feature type="transmembrane region" description="Helical" evidence="9">
    <location>
        <begin position="75"/>
        <end position="92"/>
    </location>
</feature>
<dbReference type="InterPro" id="IPR004131">
    <property type="entry name" value="PPase-energised_H-pump"/>
</dbReference>
<keyword evidence="3 9" id="KW-0812">Transmembrane</keyword>
<sequence>MSGTLAADGGALSLTGANVTYVVIAAVIALVALVFAAALTRAVLAAGKGTTNMQEISGAVQEGASAYLLRQFRTLAIFVVIAVVLLFLLPVHDTDGNETLVKLGRSAFFVVGALFSAFIGGAGMWLATRANLRVAAAAREREGGREGAMKIAFRTGGVVGFLTVGLGLFGAALVVLIYRGDAPTVLEGFGFGAALLAMFMRVGGGIFTKAADVGADLVGKVEQGIPEDDPRNAATIADNVGDNVGDCAGMAADLFESYAVTLVAALILGRAAFGETGLVFPLIISTIGVLVAIVGVFITRLRASDRNGLTAINRAFYLSALIAAVLVAIAAFAYLPATFAELEGGLTDVDRNPRLVAIGAVVIGIVLAAAIQALTGYFTETNRRPVQDIGKSSQTGPATVILAGISVGLESAVYSALLIGAGVFGAFLLGGSSITLSLFAVALAGTGLLTTVGVIVAMDTFGPISDNAQGVAEMSGDIDEHGARTLTELDAVGNTTKAITKGIAIATAVLAATALFGSYTDTLRSSYEDAGVNDVGNEILNSLNVANPRNLVGLIIGAAVVFLFSGLAINAVSRSAGAVVMEVRRQFRELPGIMDRTQRPEYGKVVDICTRDAQRELLTPGLLAILAPIAVGFGLGPGALAAYLAGAIGAGTLMAVFLANSGGAWDNAKKLVEDGAYGGKGSDAHAATVIGDTVGDPFKDTAGPAINPLIKVMNLVSLLIAPAVVAWSVGNDQNNPLRITIAVVAALIIAGAVVFSKRKGVAMTDSDSDAGKPDQRPETVNA</sequence>
<comment type="caution">
    <text evidence="9">Lacks conserved residue(s) required for the propagation of feature annotation.</text>
</comment>
<evidence type="ECO:0000256" key="4">
    <source>
        <dbReference type="ARBA" id="ARBA00022842"/>
    </source>
</evidence>
<feature type="transmembrane region" description="Helical" evidence="9">
    <location>
        <begin position="434"/>
        <end position="457"/>
    </location>
</feature>
<feature type="transmembrane region" description="Helical" evidence="9">
    <location>
        <begin position="315"/>
        <end position="335"/>
    </location>
</feature>
<evidence type="ECO:0000256" key="8">
    <source>
        <dbReference type="ARBA" id="ARBA00023136"/>
    </source>
</evidence>
<feature type="transmembrane region" description="Helical" evidence="9">
    <location>
        <begin position="355"/>
        <end position="379"/>
    </location>
</feature>
<reference evidence="11 12" key="1">
    <citation type="submission" date="2018-05" db="EMBL/GenBank/DDBJ databases">
        <title>Micromonospora from Atacama Desert.</title>
        <authorList>
            <person name="Carro L."/>
            <person name="Goodfellow M."/>
            <person name="Klenk H.-P."/>
        </authorList>
    </citation>
    <scope>NUCLEOTIDE SEQUENCE [LARGE SCALE GENOMIC DNA]</scope>
    <source>
        <strain evidence="11 12">LB41</strain>
    </source>
</reference>
<comment type="similarity">
    <text evidence="9">Belongs to the H(+)-translocating pyrophosphatase (TC 3.A.10) family. K(+)-insensitive subfamily.</text>
</comment>
<keyword evidence="6 9" id="KW-1133">Transmembrane helix</keyword>
<feature type="region of interest" description="Disordered" evidence="10">
    <location>
        <begin position="763"/>
        <end position="782"/>
    </location>
</feature>
<dbReference type="NCBIfam" id="NF001960">
    <property type="entry name" value="PRK00733.3-5"/>
    <property type="match status" value="1"/>
</dbReference>
<keyword evidence="9" id="KW-0375">Hydrogen ion transport</keyword>
<keyword evidence="4 9" id="KW-0460">Magnesium</keyword>
<comment type="function">
    <text evidence="9">Proton pump that utilizes the energy of pyrophosphate hydrolysis as the driving force for proton movement across the membrane. Generates a proton motive force.</text>
</comment>
<evidence type="ECO:0000256" key="5">
    <source>
        <dbReference type="ARBA" id="ARBA00022967"/>
    </source>
</evidence>
<feature type="compositionally biased region" description="Basic and acidic residues" evidence="10">
    <location>
        <begin position="769"/>
        <end position="782"/>
    </location>
</feature>
<keyword evidence="8 9" id="KW-0472">Membrane</keyword>
<feature type="site" description="Determinant of potassium independence" evidence="9">
    <location>
        <position position="497"/>
    </location>
</feature>
<dbReference type="PANTHER" id="PTHR31998">
    <property type="entry name" value="K(+)-INSENSITIVE PYROPHOSPHATE-ENERGIZED PROTON PUMP"/>
    <property type="match status" value="1"/>
</dbReference>
<keyword evidence="5 9" id="KW-1278">Translocase</keyword>
<accession>A0ABX9YA95</accession>
<keyword evidence="9" id="KW-1003">Cell membrane</keyword>